<sequence>MDKAKRYFYISIILIIISLFLSAQNPLLETMFGSLVSLVLISSILNGILLLIAVFTTDKSIKYQTDKHTTLSKLNKLLPLVLFIVILYHIVVIIRFFGII</sequence>
<dbReference type="EMBL" id="CP022046">
    <property type="protein sequence ID" value="ASE33816.1"/>
    <property type="molecule type" value="Genomic_DNA"/>
</dbReference>
<organism evidence="2 3">
    <name type="scientific">Mammaliicoccus sciuri</name>
    <name type="common">Staphylococcus sciuri</name>
    <dbReference type="NCBI Taxonomy" id="1296"/>
    <lineage>
        <taxon>Bacteria</taxon>
        <taxon>Bacillati</taxon>
        <taxon>Bacillota</taxon>
        <taxon>Bacilli</taxon>
        <taxon>Bacillales</taxon>
        <taxon>Staphylococcaceae</taxon>
        <taxon>Mammaliicoccus</taxon>
    </lineage>
</organism>
<feature type="transmembrane region" description="Helical" evidence="1">
    <location>
        <begin position="7"/>
        <end position="23"/>
    </location>
</feature>
<dbReference type="AlphaFoldDB" id="A0AAI8GTH1"/>
<keyword evidence="1" id="KW-1133">Transmembrane helix</keyword>
<protein>
    <submittedName>
        <fullName evidence="2">Uncharacterized protein</fullName>
    </submittedName>
</protein>
<gene>
    <name evidence="2" type="ORF">CEP64_04295</name>
</gene>
<accession>A0AAI8GTH1</accession>
<keyword evidence="1" id="KW-0812">Transmembrane</keyword>
<reference evidence="3" key="1">
    <citation type="submission" date="2017-06" db="EMBL/GenBank/DDBJ databases">
        <title>FDA dAtabase for Regulatory Grade micrObial Sequences (FDA-ARGOS): Supporting development and validation of Infectious Disease Dx tests.</title>
        <authorList>
            <person name="Campos J."/>
            <person name="Goldberg B."/>
            <person name="Tallon L."/>
            <person name="Sadzewicz L."/>
            <person name="Sengamalay N."/>
            <person name="Ott S."/>
            <person name="Godinez A."/>
            <person name="Nagaraj S."/>
            <person name="Vavikolanu K."/>
            <person name="Vyas G."/>
            <person name="Nadendla S."/>
            <person name="Aluvathingal J."/>
            <person name="Geyer C."/>
            <person name="Nandy P."/>
            <person name="Hobson J."/>
            <person name="Sichtig H."/>
        </authorList>
    </citation>
    <scope>NUCLEOTIDE SEQUENCE [LARGE SCALE GENOMIC DNA]</scope>
    <source>
        <strain evidence="3">FDAARGOS_285</strain>
    </source>
</reference>
<evidence type="ECO:0000313" key="3">
    <source>
        <dbReference type="Proteomes" id="UP000197058"/>
    </source>
</evidence>
<keyword evidence="1" id="KW-0472">Membrane</keyword>
<evidence type="ECO:0000313" key="2">
    <source>
        <dbReference type="EMBL" id="ASE33816.1"/>
    </source>
</evidence>
<feature type="transmembrane region" description="Helical" evidence="1">
    <location>
        <begin position="77"/>
        <end position="97"/>
    </location>
</feature>
<evidence type="ECO:0000256" key="1">
    <source>
        <dbReference type="SAM" id="Phobius"/>
    </source>
</evidence>
<dbReference type="RefSeq" id="WP_078355934.1">
    <property type="nucleotide sequence ID" value="NZ_CP022046.2"/>
</dbReference>
<feature type="transmembrane region" description="Helical" evidence="1">
    <location>
        <begin position="35"/>
        <end position="56"/>
    </location>
</feature>
<proteinExistence type="predicted"/>
<name>A0AAI8GTH1_MAMSC</name>
<dbReference type="Proteomes" id="UP000197058">
    <property type="component" value="Chromosome"/>
</dbReference>
<dbReference type="KEGG" id="sscu:CEP64_04295"/>